<dbReference type="PANTHER" id="PTHR46743">
    <property type="entry name" value="TEICHOIC ACIDS EXPORT ATP-BINDING PROTEIN TAGH"/>
    <property type="match status" value="1"/>
</dbReference>
<organism evidence="6 7">
    <name type="scientific">Enteroscipio rubneri</name>
    <dbReference type="NCBI Taxonomy" id="2070686"/>
    <lineage>
        <taxon>Bacteria</taxon>
        <taxon>Bacillati</taxon>
        <taxon>Actinomycetota</taxon>
        <taxon>Coriobacteriia</taxon>
        <taxon>Eggerthellales</taxon>
        <taxon>Eggerthellaceae</taxon>
        <taxon>Enteroscipio</taxon>
    </lineage>
</organism>
<dbReference type="RefSeq" id="WP_103265729.1">
    <property type="nucleotide sequence ID" value="NZ_CABMLE010000015.1"/>
</dbReference>
<dbReference type="GO" id="GO:0016887">
    <property type="term" value="F:ATP hydrolysis activity"/>
    <property type="evidence" value="ECO:0007669"/>
    <property type="project" value="InterPro"/>
</dbReference>
<dbReference type="CDD" id="cd03220">
    <property type="entry name" value="ABC_KpsT_Wzt"/>
    <property type="match status" value="1"/>
</dbReference>
<keyword evidence="7" id="KW-1185">Reference proteome</keyword>
<dbReference type="Proteomes" id="UP000236197">
    <property type="component" value="Unassembled WGS sequence"/>
</dbReference>
<evidence type="ECO:0000256" key="1">
    <source>
        <dbReference type="ARBA" id="ARBA00005417"/>
    </source>
</evidence>
<comment type="similarity">
    <text evidence="1">Belongs to the ABC transporter superfamily.</text>
</comment>
<evidence type="ECO:0000313" key="7">
    <source>
        <dbReference type="Proteomes" id="UP000236197"/>
    </source>
</evidence>
<keyword evidence="4" id="KW-0067">ATP-binding</keyword>
<evidence type="ECO:0000256" key="4">
    <source>
        <dbReference type="ARBA" id="ARBA00022840"/>
    </source>
</evidence>
<name>A0A2K2U9U4_9ACTN</name>
<evidence type="ECO:0000313" key="6">
    <source>
        <dbReference type="EMBL" id="PNV66950.1"/>
    </source>
</evidence>
<gene>
    <name evidence="6" type="ORF">C2L71_10440</name>
</gene>
<keyword evidence="3" id="KW-0547">Nucleotide-binding</keyword>
<dbReference type="InterPro" id="IPR003593">
    <property type="entry name" value="AAA+_ATPase"/>
</dbReference>
<dbReference type="InterPro" id="IPR050683">
    <property type="entry name" value="Bact_Polysacc_Export_ATP-bd"/>
</dbReference>
<accession>A0A2K2U9U4</accession>
<dbReference type="InterPro" id="IPR027417">
    <property type="entry name" value="P-loop_NTPase"/>
</dbReference>
<evidence type="ECO:0000259" key="5">
    <source>
        <dbReference type="PROSITE" id="PS50893"/>
    </source>
</evidence>
<dbReference type="InterPro" id="IPR003439">
    <property type="entry name" value="ABC_transporter-like_ATP-bd"/>
</dbReference>
<reference evidence="7" key="1">
    <citation type="submission" date="2018-01" db="EMBL/GenBank/DDBJ databases">
        <title>Rubneribacter badeniensis gen. nov., sp. nov., and Colonibacter rubneri, gen. nov., sp. nov., WGS of new members of the Eggerthellaceae.</title>
        <authorList>
            <person name="Danylec N."/>
            <person name="Stoll D.A."/>
            <person name="Doetsch A."/>
            <person name="Kulling S.E."/>
            <person name="Huch M."/>
        </authorList>
    </citation>
    <scope>NUCLEOTIDE SEQUENCE [LARGE SCALE GENOMIC DNA]</scope>
    <source>
        <strain evidence="7">ResAG-96</strain>
    </source>
</reference>
<protein>
    <submittedName>
        <fullName evidence="6">ABC transporter</fullName>
    </submittedName>
</protein>
<sequence>MPEVVNTSFLGSSIEEVESSSEEVMVKVDHVSMVFNMANETMNNLKEYAIALARRELRFKEFRALDDISLEVCKGDVFGILGTNGSGKSTLLKIIAGVLEPSEGTCTINGNIAPLIELGAGFDMELTARENIYLNGALLGYSKSFIEDHFDEIVEFAEIEKFLDMPLKNYSSGMVARIAFAIATVIVPDILIVDEVLSVGDFMFQQKCERRIQTLIKEHQVTVLIVSHDNNQVERLCNKAVWIEKGHVRIDGTAQDVCQVYRVLGGHIGSAESEERIFELLRDPSIPCDELVETFAGETRYATPVNLLESLEGGERSGSIILAPGENHAVCMLANAYSSLNEMPVLLTRPDRLPDIVDQKIRQMQISSITVLGGSDLISDAVVKRLEVISPAATITRIDQNSEERLAYALFKHGESEWWGRKAILTYQEGIGDILCFMPYSYRNRMPLFFSVSRGVIGEDVLKSLVSGSFDEVLLLGGEDVFPAECLAPFEKAGIPITRFCGKDPFDANNIITSWVEARDNTTDQSFEAFFVSIWNPSDALAMGPLTKQRNATVLVEDAQNLDSITNNFSYIEAKKDTLSKVVFFGDSTQFSDLDKMLLLKDLQRSLRS</sequence>
<dbReference type="Gene3D" id="3.40.50.300">
    <property type="entry name" value="P-loop containing nucleotide triphosphate hydrolases"/>
    <property type="match status" value="1"/>
</dbReference>
<dbReference type="SMART" id="SM00382">
    <property type="entry name" value="AAA"/>
    <property type="match status" value="1"/>
</dbReference>
<dbReference type="Pfam" id="PF00005">
    <property type="entry name" value="ABC_tran"/>
    <property type="match status" value="1"/>
</dbReference>
<proteinExistence type="inferred from homology"/>
<feature type="domain" description="ABC transporter" evidence="5">
    <location>
        <begin position="45"/>
        <end position="270"/>
    </location>
</feature>
<keyword evidence="2" id="KW-0813">Transport</keyword>
<dbReference type="Pfam" id="PF04122">
    <property type="entry name" value="CW_binding_2"/>
    <property type="match status" value="1"/>
</dbReference>
<dbReference type="GO" id="GO:0140359">
    <property type="term" value="F:ABC-type transporter activity"/>
    <property type="evidence" value="ECO:0007669"/>
    <property type="project" value="InterPro"/>
</dbReference>
<dbReference type="InterPro" id="IPR015860">
    <property type="entry name" value="ABC_transpr_TagH-like"/>
</dbReference>
<evidence type="ECO:0000256" key="3">
    <source>
        <dbReference type="ARBA" id="ARBA00022741"/>
    </source>
</evidence>
<dbReference type="EMBL" id="PPEK01000015">
    <property type="protein sequence ID" value="PNV66950.1"/>
    <property type="molecule type" value="Genomic_DNA"/>
</dbReference>
<dbReference type="InterPro" id="IPR007253">
    <property type="entry name" value="Cell_wall-bd_2"/>
</dbReference>
<evidence type="ECO:0000256" key="2">
    <source>
        <dbReference type="ARBA" id="ARBA00022448"/>
    </source>
</evidence>
<comment type="caution">
    <text evidence="6">The sequence shown here is derived from an EMBL/GenBank/DDBJ whole genome shotgun (WGS) entry which is preliminary data.</text>
</comment>
<dbReference type="PROSITE" id="PS50893">
    <property type="entry name" value="ABC_TRANSPORTER_2"/>
    <property type="match status" value="1"/>
</dbReference>
<dbReference type="GO" id="GO:0016020">
    <property type="term" value="C:membrane"/>
    <property type="evidence" value="ECO:0007669"/>
    <property type="project" value="InterPro"/>
</dbReference>
<dbReference type="AlphaFoldDB" id="A0A2K2U9U4"/>
<dbReference type="SUPFAM" id="SSF52540">
    <property type="entry name" value="P-loop containing nucleoside triphosphate hydrolases"/>
    <property type="match status" value="1"/>
</dbReference>
<dbReference type="GO" id="GO:0005524">
    <property type="term" value="F:ATP binding"/>
    <property type="evidence" value="ECO:0007669"/>
    <property type="project" value="UniProtKB-KW"/>
</dbReference>
<dbReference type="PANTHER" id="PTHR46743:SF2">
    <property type="entry name" value="TEICHOIC ACIDS EXPORT ATP-BINDING PROTEIN TAGH"/>
    <property type="match status" value="1"/>
</dbReference>
<dbReference type="OrthoDB" id="9778870at2"/>